<evidence type="ECO:0000256" key="1">
    <source>
        <dbReference type="ARBA" id="ARBA00009673"/>
    </source>
</evidence>
<organism evidence="8 9">
    <name type="scientific">Dacryopinax primogenitus (strain DJM 731)</name>
    <name type="common">Brown rot fungus</name>
    <dbReference type="NCBI Taxonomy" id="1858805"/>
    <lineage>
        <taxon>Eukaryota</taxon>
        <taxon>Fungi</taxon>
        <taxon>Dikarya</taxon>
        <taxon>Basidiomycota</taxon>
        <taxon>Agaricomycotina</taxon>
        <taxon>Dacrymycetes</taxon>
        <taxon>Dacrymycetales</taxon>
        <taxon>Dacrymycetaceae</taxon>
        <taxon>Dacryopinax</taxon>
    </lineage>
</organism>
<keyword evidence="9" id="KW-1185">Reference proteome</keyword>
<dbReference type="HOGENOM" id="CLU_076901_0_4_1"/>
<evidence type="ECO:0000256" key="5">
    <source>
        <dbReference type="ARBA" id="ARBA00047676"/>
    </source>
</evidence>
<dbReference type="EC" id="3.1.1.96" evidence="2"/>
<dbReference type="OrthoDB" id="275783at2759"/>
<dbReference type="InterPro" id="IPR023509">
    <property type="entry name" value="DTD-like_sf"/>
</dbReference>
<dbReference type="GO" id="GO:0051500">
    <property type="term" value="F:D-tyrosyl-tRNA(Tyr) deacylase activity"/>
    <property type="evidence" value="ECO:0007669"/>
    <property type="project" value="TreeGrafter"/>
</dbReference>
<evidence type="ECO:0000313" key="8">
    <source>
        <dbReference type="EMBL" id="EJU00698.1"/>
    </source>
</evidence>
<protein>
    <recommendedName>
        <fullName evidence="3">D-aminoacyl-tRNA deacylase</fullName>
        <ecNumber evidence="2">3.1.1.96</ecNumber>
    </recommendedName>
    <alternativeName>
        <fullName evidence="4">Gly-tRNA(Ala) deacylase</fullName>
    </alternativeName>
</protein>
<evidence type="ECO:0000256" key="6">
    <source>
        <dbReference type="ARBA" id="ARBA00048018"/>
    </source>
</evidence>
<dbReference type="PANTHER" id="PTHR10472">
    <property type="entry name" value="D-TYROSYL-TRNA TYR DEACYLASE"/>
    <property type="match status" value="1"/>
</dbReference>
<evidence type="ECO:0000313" key="9">
    <source>
        <dbReference type="Proteomes" id="UP000030653"/>
    </source>
</evidence>
<evidence type="ECO:0000256" key="2">
    <source>
        <dbReference type="ARBA" id="ARBA00013056"/>
    </source>
</evidence>
<evidence type="ECO:0000256" key="3">
    <source>
        <dbReference type="ARBA" id="ARBA00020007"/>
    </source>
</evidence>
<dbReference type="AlphaFoldDB" id="M5GA28"/>
<dbReference type="Gene3D" id="3.50.80.10">
    <property type="entry name" value="D-tyrosyl-tRNA(Tyr) deacylase"/>
    <property type="match status" value="1"/>
</dbReference>
<accession>M5GA28</accession>
<comment type="catalytic activity">
    <reaction evidence="5">
        <text>glycyl-tRNA(Ala) + H2O = tRNA(Ala) + glycine + H(+)</text>
        <dbReference type="Rhea" id="RHEA:53744"/>
        <dbReference type="Rhea" id="RHEA-COMP:9657"/>
        <dbReference type="Rhea" id="RHEA-COMP:13640"/>
        <dbReference type="ChEBI" id="CHEBI:15377"/>
        <dbReference type="ChEBI" id="CHEBI:15378"/>
        <dbReference type="ChEBI" id="CHEBI:57305"/>
        <dbReference type="ChEBI" id="CHEBI:78442"/>
        <dbReference type="ChEBI" id="CHEBI:78522"/>
        <dbReference type="EC" id="3.1.1.96"/>
    </reaction>
</comment>
<feature type="compositionally biased region" description="Polar residues" evidence="7">
    <location>
        <begin position="248"/>
        <end position="263"/>
    </location>
</feature>
<reference evidence="8 9" key="1">
    <citation type="journal article" date="2012" name="Science">
        <title>The Paleozoic origin of enzymatic lignin decomposition reconstructed from 31 fungal genomes.</title>
        <authorList>
            <person name="Floudas D."/>
            <person name="Binder M."/>
            <person name="Riley R."/>
            <person name="Barry K."/>
            <person name="Blanchette R.A."/>
            <person name="Henrissat B."/>
            <person name="Martinez A.T."/>
            <person name="Otillar R."/>
            <person name="Spatafora J.W."/>
            <person name="Yadav J.S."/>
            <person name="Aerts A."/>
            <person name="Benoit I."/>
            <person name="Boyd A."/>
            <person name="Carlson A."/>
            <person name="Copeland A."/>
            <person name="Coutinho P.M."/>
            <person name="de Vries R.P."/>
            <person name="Ferreira P."/>
            <person name="Findley K."/>
            <person name="Foster B."/>
            <person name="Gaskell J."/>
            <person name="Glotzer D."/>
            <person name="Gorecki P."/>
            <person name="Heitman J."/>
            <person name="Hesse C."/>
            <person name="Hori C."/>
            <person name="Igarashi K."/>
            <person name="Jurgens J.A."/>
            <person name="Kallen N."/>
            <person name="Kersten P."/>
            <person name="Kohler A."/>
            <person name="Kuees U."/>
            <person name="Kumar T.K.A."/>
            <person name="Kuo A."/>
            <person name="LaButti K."/>
            <person name="Larrondo L.F."/>
            <person name="Lindquist E."/>
            <person name="Ling A."/>
            <person name="Lombard V."/>
            <person name="Lucas S."/>
            <person name="Lundell T."/>
            <person name="Martin R."/>
            <person name="McLaughlin D.J."/>
            <person name="Morgenstern I."/>
            <person name="Morin E."/>
            <person name="Murat C."/>
            <person name="Nagy L.G."/>
            <person name="Nolan M."/>
            <person name="Ohm R.A."/>
            <person name="Patyshakuliyeva A."/>
            <person name="Rokas A."/>
            <person name="Ruiz-Duenas F.J."/>
            <person name="Sabat G."/>
            <person name="Salamov A."/>
            <person name="Samejima M."/>
            <person name="Schmutz J."/>
            <person name="Slot J.C."/>
            <person name="St John F."/>
            <person name="Stenlid J."/>
            <person name="Sun H."/>
            <person name="Sun S."/>
            <person name="Syed K."/>
            <person name="Tsang A."/>
            <person name="Wiebenga A."/>
            <person name="Young D."/>
            <person name="Pisabarro A."/>
            <person name="Eastwood D.C."/>
            <person name="Martin F."/>
            <person name="Cullen D."/>
            <person name="Grigoriev I.V."/>
            <person name="Hibbett D.S."/>
        </authorList>
    </citation>
    <scope>NUCLEOTIDE SEQUENCE [LARGE SCALE GENOMIC DNA]</scope>
    <source>
        <strain evidence="8 9">DJM-731 SS1</strain>
    </source>
</reference>
<dbReference type="SUPFAM" id="SSF69500">
    <property type="entry name" value="DTD-like"/>
    <property type="match status" value="1"/>
</dbReference>
<dbReference type="STRING" id="1858805.M5GA28"/>
<dbReference type="EMBL" id="JH795866">
    <property type="protein sequence ID" value="EJU00698.1"/>
    <property type="molecule type" value="Genomic_DNA"/>
</dbReference>
<comment type="similarity">
    <text evidence="1">Belongs to the DTD family.</text>
</comment>
<name>M5GA28_DACPD</name>
<gene>
    <name evidence="8" type="ORF">DACRYDRAFT_108765</name>
</gene>
<dbReference type="InterPro" id="IPR003732">
    <property type="entry name" value="Daa-tRNA_deacyls_DTD"/>
</dbReference>
<feature type="region of interest" description="Disordered" evidence="7">
    <location>
        <begin position="63"/>
        <end position="83"/>
    </location>
</feature>
<evidence type="ECO:0000256" key="7">
    <source>
        <dbReference type="SAM" id="MobiDB-lite"/>
    </source>
</evidence>
<proteinExistence type="inferred from homology"/>
<evidence type="ECO:0000256" key="4">
    <source>
        <dbReference type="ARBA" id="ARBA00032747"/>
    </source>
</evidence>
<feature type="region of interest" description="Disordered" evidence="7">
    <location>
        <begin position="201"/>
        <end position="277"/>
    </location>
</feature>
<dbReference type="GeneID" id="63683789"/>
<comment type="catalytic activity">
    <reaction evidence="6">
        <text>a D-aminoacyl-tRNA + H2O = a tRNA + a D-alpha-amino acid + H(+)</text>
        <dbReference type="Rhea" id="RHEA:13953"/>
        <dbReference type="Rhea" id="RHEA-COMP:10123"/>
        <dbReference type="Rhea" id="RHEA-COMP:10124"/>
        <dbReference type="ChEBI" id="CHEBI:15377"/>
        <dbReference type="ChEBI" id="CHEBI:15378"/>
        <dbReference type="ChEBI" id="CHEBI:59871"/>
        <dbReference type="ChEBI" id="CHEBI:78442"/>
        <dbReference type="ChEBI" id="CHEBI:79333"/>
        <dbReference type="EC" id="3.1.1.96"/>
    </reaction>
</comment>
<dbReference type="PANTHER" id="PTHR10472:SF5">
    <property type="entry name" value="D-AMINOACYL-TRNA DEACYLASE 1"/>
    <property type="match status" value="1"/>
</dbReference>
<dbReference type="OMA" id="PVTIEIC"/>
<dbReference type="Proteomes" id="UP000030653">
    <property type="component" value="Unassembled WGS sequence"/>
</dbReference>
<feature type="compositionally biased region" description="Low complexity" evidence="7">
    <location>
        <begin position="213"/>
        <end position="222"/>
    </location>
</feature>
<dbReference type="GO" id="GO:0005737">
    <property type="term" value="C:cytoplasm"/>
    <property type="evidence" value="ECO:0007669"/>
    <property type="project" value="InterPro"/>
</dbReference>
<sequence length="277" mass="29279">MRAVVQRVTSASVTVNNTVISRIGRGMLVLVGIAVDDTPSDSEYLVKKILGLKLFDGLPHLSESSSVEAGQEETEDPEGAGGRMWKRSVVDIEGDILCGPSLPIQFSSSPTSPNWCSSPTDTHPVSQFTLLASTTKGYKPDFHSAMPPSHSHTFYHTFLTSLRAAYVPEKVGDGQFGAKMLVGGENDGPVTVVLDSRKWEYVDRPQGRGKGKGSASGSGSPAEKSKSKGMSGARTPISASTPAEGETDLSSLSPDDNTVPRNPTSERRTTSSPGLVA</sequence>
<dbReference type="RefSeq" id="XP_040627595.1">
    <property type="nucleotide sequence ID" value="XM_040768727.1"/>
</dbReference>
<dbReference type="Pfam" id="PF02580">
    <property type="entry name" value="Tyr_Deacylase"/>
    <property type="match status" value="2"/>
</dbReference>